<keyword evidence="3" id="KW-1185">Reference proteome</keyword>
<evidence type="ECO:0000313" key="2">
    <source>
        <dbReference type="EMBL" id="MEQ2284318.1"/>
    </source>
</evidence>
<feature type="signal peptide" evidence="1">
    <location>
        <begin position="1"/>
        <end position="25"/>
    </location>
</feature>
<evidence type="ECO:0000313" key="3">
    <source>
        <dbReference type="Proteomes" id="UP001469553"/>
    </source>
</evidence>
<comment type="caution">
    <text evidence="2">The sequence shown here is derived from an EMBL/GenBank/DDBJ whole genome shotgun (WGS) entry which is preliminary data.</text>
</comment>
<evidence type="ECO:0000256" key="1">
    <source>
        <dbReference type="SAM" id="SignalP"/>
    </source>
</evidence>
<proteinExistence type="predicted"/>
<dbReference type="PROSITE" id="PS51257">
    <property type="entry name" value="PROKAR_LIPOPROTEIN"/>
    <property type="match status" value="1"/>
</dbReference>
<keyword evidence="1" id="KW-0732">Signal</keyword>
<dbReference type="EMBL" id="JAHRIP010011096">
    <property type="protein sequence ID" value="MEQ2284318.1"/>
    <property type="molecule type" value="Genomic_DNA"/>
</dbReference>
<dbReference type="Proteomes" id="UP001469553">
    <property type="component" value="Unassembled WGS sequence"/>
</dbReference>
<accession>A0ABV0XS42</accession>
<reference evidence="2 3" key="1">
    <citation type="submission" date="2021-06" db="EMBL/GenBank/DDBJ databases">
        <authorList>
            <person name="Palmer J.M."/>
        </authorList>
    </citation>
    <scope>NUCLEOTIDE SEQUENCE [LARGE SCALE GENOMIC DNA]</scope>
    <source>
        <strain evidence="2 3">AS_MEX2019</strain>
        <tissue evidence="2">Muscle</tissue>
    </source>
</reference>
<sequence length="158" mass="17592">MERLPAAVLLSWAGLVLSCIRITQAGHFAVNLVEMKGGRHHGQLWSHEPWLTFVLGQGRASPDWRRREGSACIGVFLMPCLLIGHVYLKAFIPPCISSVFVEHTPKPVSQGLFYETTHSFSSTGKLLTITPHVRSFKLITIITPETCFAIHPFKATEI</sequence>
<protein>
    <submittedName>
        <fullName evidence="2">Uncharacterized protein</fullName>
    </submittedName>
</protein>
<name>A0ABV0XS42_9TELE</name>
<gene>
    <name evidence="2" type="ORF">AMECASPLE_020362</name>
</gene>
<organism evidence="2 3">
    <name type="scientific">Ameca splendens</name>
    <dbReference type="NCBI Taxonomy" id="208324"/>
    <lineage>
        <taxon>Eukaryota</taxon>
        <taxon>Metazoa</taxon>
        <taxon>Chordata</taxon>
        <taxon>Craniata</taxon>
        <taxon>Vertebrata</taxon>
        <taxon>Euteleostomi</taxon>
        <taxon>Actinopterygii</taxon>
        <taxon>Neopterygii</taxon>
        <taxon>Teleostei</taxon>
        <taxon>Neoteleostei</taxon>
        <taxon>Acanthomorphata</taxon>
        <taxon>Ovalentaria</taxon>
        <taxon>Atherinomorphae</taxon>
        <taxon>Cyprinodontiformes</taxon>
        <taxon>Goodeidae</taxon>
        <taxon>Ameca</taxon>
    </lineage>
</organism>
<feature type="chain" id="PRO_5046238820" evidence="1">
    <location>
        <begin position="26"/>
        <end position="158"/>
    </location>
</feature>